<organism evidence="1 2">
    <name type="scientific">Racocetra persica</name>
    <dbReference type="NCBI Taxonomy" id="160502"/>
    <lineage>
        <taxon>Eukaryota</taxon>
        <taxon>Fungi</taxon>
        <taxon>Fungi incertae sedis</taxon>
        <taxon>Mucoromycota</taxon>
        <taxon>Glomeromycotina</taxon>
        <taxon>Glomeromycetes</taxon>
        <taxon>Diversisporales</taxon>
        <taxon>Gigasporaceae</taxon>
        <taxon>Racocetra</taxon>
    </lineage>
</organism>
<proteinExistence type="predicted"/>
<feature type="non-terminal residue" evidence="1">
    <location>
        <position position="169"/>
    </location>
</feature>
<reference evidence="1" key="1">
    <citation type="submission" date="2021-06" db="EMBL/GenBank/DDBJ databases">
        <authorList>
            <person name="Kallberg Y."/>
            <person name="Tangrot J."/>
            <person name="Rosling A."/>
        </authorList>
    </citation>
    <scope>NUCLEOTIDE SEQUENCE</scope>
    <source>
        <strain evidence="1">MA461A</strain>
    </source>
</reference>
<dbReference type="Proteomes" id="UP000789920">
    <property type="component" value="Unassembled WGS sequence"/>
</dbReference>
<comment type="caution">
    <text evidence="1">The sequence shown here is derived from an EMBL/GenBank/DDBJ whole genome shotgun (WGS) entry which is preliminary data.</text>
</comment>
<name>A0ACA9S883_9GLOM</name>
<evidence type="ECO:0000313" key="2">
    <source>
        <dbReference type="Proteomes" id="UP000789920"/>
    </source>
</evidence>
<dbReference type="EMBL" id="CAJVQC010097344">
    <property type="protein sequence ID" value="CAG8829488.1"/>
    <property type="molecule type" value="Genomic_DNA"/>
</dbReference>
<evidence type="ECO:0000313" key="1">
    <source>
        <dbReference type="EMBL" id="CAG8829488.1"/>
    </source>
</evidence>
<gene>
    <name evidence="1" type="ORF">RPERSI_LOCUS27515</name>
</gene>
<keyword evidence="2" id="KW-1185">Reference proteome</keyword>
<protein>
    <submittedName>
        <fullName evidence="1">24771_t:CDS:1</fullName>
    </submittedName>
</protein>
<accession>A0ACA9S883</accession>
<sequence>MLENRQLARFSGKAIQNKQHDGITLQQFVFHNSFSTFEFSHQEINMPSTEKSDIHFALNIKHSFYEEVLRIVPAYPLTLTVEELVSPSFTSRRASQYRRNPETSKPPRPPNAYILFRKNYHAEVKKSGKNVTIKEISNLTSQKWDIQKTSVKYYFEILAKAAREKHIEL</sequence>